<feature type="compositionally biased region" description="Low complexity" evidence="2">
    <location>
        <begin position="264"/>
        <end position="275"/>
    </location>
</feature>
<feature type="compositionally biased region" description="Polar residues" evidence="2">
    <location>
        <begin position="515"/>
        <end position="524"/>
    </location>
</feature>
<feature type="compositionally biased region" description="Basic and acidic residues" evidence="2">
    <location>
        <begin position="505"/>
        <end position="514"/>
    </location>
</feature>
<feature type="compositionally biased region" description="Basic and acidic residues" evidence="2">
    <location>
        <begin position="374"/>
        <end position="383"/>
    </location>
</feature>
<evidence type="ECO:0000256" key="1">
    <source>
        <dbReference type="SAM" id="Coils"/>
    </source>
</evidence>
<dbReference type="InterPro" id="IPR043444">
    <property type="entry name" value="TESPA1-like"/>
</dbReference>
<feature type="region of interest" description="Disordered" evidence="2">
    <location>
        <begin position="777"/>
        <end position="798"/>
    </location>
</feature>
<keyword evidence="5" id="KW-1185">Reference proteome</keyword>
<feature type="coiled-coil region" evidence="1">
    <location>
        <begin position="1121"/>
        <end position="1148"/>
    </location>
</feature>
<reference evidence="4 5" key="1">
    <citation type="submission" date="2024-03" db="EMBL/GenBank/DDBJ databases">
        <title>The genome assembly and annotation of the cricket Gryllus longicercus Weissman &amp; Gray.</title>
        <authorList>
            <person name="Szrajer S."/>
            <person name="Gray D."/>
            <person name="Ylla G."/>
        </authorList>
    </citation>
    <scope>NUCLEOTIDE SEQUENCE [LARGE SCALE GENOMIC DNA]</scope>
    <source>
        <strain evidence="4">DAG 2021-001</strain>
        <tissue evidence="4">Whole body minus gut</tissue>
    </source>
</reference>
<proteinExistence type="predicted"/>
<feature type="compositionally biased region" description="Basic residues" evidence="2">
    <location>
        <begin position="889"/>
        <end position="900"/>
    </location>
</feature>
<feature type="compositionally biased region" description="Basic residues" evidence="2">
    <location>
        <begin position="243"/>
        <end position="261"/>
    </location>
</feature>
<organism evidence="4 5">
    <name type="scientific">Gryllus longicercus</name>
    <dbReference type="NCBI Taxonomy" id="2509291"/>
    <lineage>
        <taxon>Eukaryota</taxon>
        <taxon>Metazoa</taxon>
        <taxon>Ecdysozoa</taxon>
        <taxon>Arthropoda</taxon>
        <taxon>Hexapoda</taxon>
        <taxon>Insecta</taxon>
        <taxon>Pterygota</taxon>
        <taxon>Neoptera</taxon>
        <taxon>Polyneoptera</taxon>
        <taxon>Orthoptera</taxon>
        <taxon>Ensifera</taxon>
        <taxon>Gryllidea</taxon>
        <taxon>Grylloidea</taxon>
        <taxon>Gryllidae</taxon>
        <taxon>Gryllinae</taxon>
        <taxon>Gryllus</taxon>
    </lineage>
</organism>
<dbReference type="PANTHER" id="PTHR17469:SF15">
    <property type="entry name" value="ITPR-INTERACTING DOMAIN-CONTAINING PROTEIN"/>
    <property type="match status" value="1"/>
</dbReference>
<comment type="caution">
    <text evidence="4">The sequence shown here is derived from an EMBL/GenBank/DDBJ whole genome shotgun (WGS) entry which is preliminary data.</text>
</comment>
<feature type="compositionally biased region" description="Acidic residues" evidence="2">
    <location>
        <begin position="19"/>
        <end position="33"/>
    </location>
</feature>
<dbReference type="SMART" id="SM01257">
    <property type="entry name" value="KRAP_IP3R_bind"/>
    <property type="match status" value="1"/>
</dbReference>
<name>A0AAN9Z294_9ORTH</name>
<feature type="region of interest" description="Disordered" evidence="2">
    <location>
        <begin position="1"/>
        <end position="49"/>
    </location>
</feature>
<feature type="compositionally biased region" description="Polar residues" evidence="2">
    <location>
        <begin position="222"/>
        <end position="234"/>
    </location>
</feature>
<dbReference type="AlphaFoldDB" id="A0AAN9Z294"/>
<feature type="compositionally biased region" description="Low complexity" evidence="2">
    <location>
        <begin position="867"/>
        <end position="888"/>
    </location>
</feature>
<evidence type="ECO:0000256" key="2">
    <source>
        <dbReference type="SAM" id="MobiDB-lite"/>
    </source>
</evidence>
<feature type="region of interest" description="Disordered" evidence="2">
    <location>
        <begin position="363"/>
        <end position="417"/>
    </location>
</feature>
<feature type="domain" description="ITPR-interacting" evidence="3">
    <location>
        <begin position="94"/>
        <end position="266"/>
    </location>
</feature>
<dbReference type="GO" id="GO:0005102">
    <property type="term" value="F:signaling receptor binding"/>
    <property type="evidence" value="ECO:0007669"/>
    <property type="project" value="InterPro"/>
</dbReference>
<feature type="compositionally biased region" description="Polar residues" evidence="2">
    <location>
        <begin position="402"/>
        <end position="417"/>
    </location>
</feature>
<evidence type="ECO:0000313" key="5">
    <source>
        <dbReference type="Proteomes" id="UP001378592"/>
    </source>
</evidence>
<evidence type="ECO:0000313" key="4">
    <source>
        <dbReference type="EMBL" id="KAK7793551.1"/>
    </source>
</evidence>
<dbReference type="Proteomes" id="UP001378592">
    <property type="component" value="Unassembled WGS sequence"/>
</dbReference>
<sequence>MDLLRRAFQRRARAPPYSDDSDDDDDDDYSDDDCWSRSEEETEEQVLEDGEEALDLGLGAEAGLLYNGTPVVTVISPQQLRTVPPAENKFIRRDGLAREPSVQSDVTSHGSHGSSVESYLESRKPDPEEVLLSLGFGGPVSSLDSEVTRIPKRFLQPSKVFILSVKGVAIKDFLRHQQELIENFETGFCGYRGLSGASGAMPSVIVAKIMEKLREHERDSVHSTGTSEYASLVTTPPPEVGRRFSHHSSLHHHHHHRHMLKRGSAPSSSSPSPSSRQNTSLSVLNADNRRFLESQGSKSPEVPRKRMIIGQRSFTFGRDGDLIELESPSASSREDSSLGPVPLPPLKPLVHKDSVLSSATDLSLTSVDSDSDTDERSGSYELHRRLRIPLPQSPLPVLDSGQIHSSTPYSENLSSSAKISSFPEFETEKLVGTPTHRPLGIGKRMSSTSLSSWESDANSSPLLVENSHGRAKFSVGDPEEHRHKSSHSLLGNLPIRYESIEEDVEMKTESDVSKESSFPLPSTSEDSKSNDGLVFNVQTECSNEETQENKQESDDCVFTLSQPSCPTSKVPISDEVTSAQGRRGSLKRQQNVAEEDALELISDSSPGCQKIECGSECNNDGNPKSEDVCLEKLSILCDNGCESTDPNRKFDNDPELLNSEHNCTESEDGLSDFEGIILPQLEIIDECLFKKDNVNSAEIHENGMGHLPLSDVDVHSCSGDTGLEVAEGNELVIASPHLQVSRDLRGDSFEMEEIGNGEDEAKIVTLTRARSDSSGFLDGDIERSENSESKAWEKHKTVENERSANVNSTLDVLADVNIEPRLRGGSTGTIVPDSENSVEKCDVGSFTKRLSLPVVCVIDESGGLLHSRSNSVHSESSDDTNSSGSGNVKKSHRRRTRRIHSAPEPLALTSSCSSVSNMFSSCSDESVIHIDLKAQCTPIQPTAEGIASTFRASKDLQELLEELAVRGVNLPQEFDSPSFSSQPSSQCAPLQADAVRAALNTYSSHLGESMSTLQANSELLECVVEARRELEIVRYIREQIASELRRVASLLEEQPGPRAAAITRQMTVLLREQTRLCRQLEALAQGYGSVDSSFTIDSIPRTFYAPSTVSTVPCCNSERLLGAVREENRRLERLVQGHSQELAEIRLLLKELVSKQN</sequence>
<keyword evidence="1" id="KW-0175">Coiled coil</keyword>
<dbReference type="EMBL" id="JAZDUA010000373">
    <property type="protein sequence ID" value="KAK7793551.1"/>
    <property type="molecule type" value="Genomic_DNA"/>
</dbReference>
<dbReference type="Pfam" id="PF14722">
    <property type="entry name" value="KRAP_IP3R_bind"/>
    <property type="match status" value="1"/>
</dbReference>
<accession>A0AAN9Z294</accession>
<gene>
    <name evidence="4" type="ORF">R5R35_000390</name>
</gene>
<feature type="compositionally biased region" description="Basic and acidic residues" evidence="2">
    <location>
        <begin position="780"/>
        <end position="798"/>
    </location>
</feature>
<protein>
    <recommendedName>
        <fullName evidence="3">ITPR-interacting domain-containing protein</fullName>
    </recommendedName>
</protein>
<feature type="region of interest" description="Disordered" evidence="2">
    <location>
        <begin position="473"/>
        <end position="531"/>
    </location>
</feature>
<feature type="compositionally biased region" description="Polar residues" evidence="2">
    <location>
        <begin position="101"/>
        <end position="117"/>
    </location>
</feature>
<feature type="compositionally biased region" description="Polar residues" evidence="2">
    <location>
        <begin position="276"/>
        <end position="285"/>
    </location>
</feature>
<feature type="region of interest" description="Disordered" evidence="2">
    <location>
        <begin position="216"/>
        <end position="306"/>
    </location>
</feature>
<dbReference type="PANTHER" id="PTHR17469">
    <property type="entry name" value="SPERM SPECIFIC ANTIGEN 2-RELATED"/>
    <property type="match status" value="1"/>
</dbReference>
<feature type="region of interest" description="Disordered" evidence="2">
    <location>
        <begin position="92"/>
        <end position="122"/>
    </location>
</feature>
<feature type="compositionally biased region" description="Acidic residues" evidence="2">
    <location>
        <begin position="40"/>
        <end position="49"/>
    </location>
</feature>
<dbReference type="InterPro" id="IPR029325">
    <property type="entry name" value="ITPR-bd"/>
</dbReference>
<feature type="region of interest" description="Disordered" evidence="2">
    <location>
        <begin position="867"/>
        <end position="902"/>
    </location>
</feature>
<evidence type="ECO:0000259" key="3">
    <source>
        <dbReference type="SMART" id="SM01257"/>
    </source>
</evidence>